<dbReference type="GO" id="GO:0016226">
    <property type="term" value="P:iron-sulfur cluster assembly"/>
    <property type="evidence" value="ECO:0007669"/>
    <property type="project" value="InterPro"/>
</dbReference>
<dbReference type="Proteomes" id="UP000178501">
    <property type="component" value="Unassembled WGS sequence"/>
</dbReference>
<evidence type="ECO:0000313" key="2">
    <source>
        <dbReference type="EMBL" id="OGY51066.1"/>
    </source>
</evidence>
<dbReference type="InterPro" id="IPR002871">
    <property type="entry name" value="NIF_FeS_clus_asmbl_NifU_N"/>
</dbReference>
<dbReference type="Gene3D" id="3.90.1010.10">
    <property type="match status" value="1"/>
</dbReference>
<reference evidence="2 3" key="1">
    <citation type="journal article" date="2016" name="Nat. Commun.">
        <title>Thousands of microbial genomes shed light on interconnected biogeochemical processes in an aquifer system.</title>
        <authorList>
            <person name="Anantharaman K."/>
            <person name="Brown C.T."/>
            <person name="Hug L.A."/>
            <person name="Sharon I."/>
            <person name="Castelle C.J."/>
            <person name="Probst A.J."/>
            <person name="Thomas B.C."/>
            <person name="Singh A."/>
            <person name="Wilkins M.J."/>
            <person name="Karaoz U."/>
            <person name="Brodie E.L."/>
            <person name="Williams K.H."/>
            <person name="Hubbard S.S."/>
            <person name="Banfield J.F."/>
        </authorList>
    </citation>
    <scope>NUCLEOTIDE SEQUENCE [LARGE SCALE GENOMIC DNA]</scope>
</reference>
<name>A0A1G1YH07_9BACT</name>
<dbReference type="CDD" id="cd06664">
    <property type="entry name" value="IscU_like"/>
    <property type="match status" value="1"/>
</dbReference>
<evidence type="ECO:0000259" key="1">
    <source>
        <dbReference type="Pfam" id="PF01592"/>
    </source>
</evidence>
<protein>
    <submittedName>
        <fullName evidence="2">Iron-sulfur cluster assembly scaffold protein</fullName>
    </submittedName>
</protein>
<proteinExistence type="predicted"/>
<dbReference type="EMBL" id="MHIK01000039">
    <property type="protein sequence ID" value="OGY51066.1"/>
    <property type="molecule type" value="Genomic_DNA"/>
</dbReference>
<dbReference type="GO" id="GO:0005506">
    <property type="term" value="F:iron ion binding"/>
    <property type="evidence" value="ECO:0007669"/>
    <property type="project" value="InterPro"/>
</dbReference>
<dbReference type="GO" id="GO:0051536">
    <property type="term" value="F:iron-sulfur cluster binding"/>
    <property type="evidence" value="ECO:0007669"/>
    <property type="project" value="InterPro"/>
</dbReference>
<dbReference type="SUPFAM" id="SSF82649">
    <property type="entry name" value="SufE/NifU"/>
    <property type="match status" value="1"/>
</dbReference>
<feature type="domain" description="NIF system FeS cluster assembly NifU N-terminal" evidence="1">
    <location>
        <begin position="2"/>
        <end position="131"/>
    </location>
</feature>
<dbReference type="AlphaFoldDB" id="A0A1G1YH07"/>
<sequence>MQYSAEVMKHFTNPHNQGQISDADAIGEVGNPLCGDMMKIYLKVDRLPLAADRLEDKIVDIKFETLGCAAAIACSSILTDMAKGKNLKDAFKIEKSDIVKGLGDLPPVKVHCSILASDGLKLAIKEYLEKQGVLDQYPEIKNLSLPECFHE</sequence>
<dbReference type="Pfam" id="PF01592">
    <property type="entry name" value="NifU_N"/>
    <property type="match status" value="1"/>
</dbReference>
<comment type="caution">
    <text evidence="2">The sequence shown here is derived from an EMBL/GenBank/DDBJ whole genome shotgun (WGS) entry which is preliminary data.</text>
</comment>
<organism evidence="2 3">
    <name type="scientific">Candidatus Buchananbacteria bacterium RIFCSPHIGHO2_02_FULL_45_11b</name>
    <dbReference type="NCBI Taxonomy" id="1797541"/>
    <lineage>
        <taxon>Bacteria</taxon>
        <taxon>Candidatus Buchananiibacteriota</taxon>
    </lineage>
</organism>
<gene>
    <name evidence="2" type="ORF">A3J65_04110</name>
</gene>
<evidence type="ECO:0000313" key="3">
    <source>
        <dbReference type="Proteomes" id="UP000178501"/>
    </source>
</evidence>
<accession>A0A1G1YH07</accession>
<dbReference type="PANTHER" id="PTHR10093">
    <property type="entry name" value="IRON-SULFUR CLUSTER ASSEMBLY ENZYME NIFU HOMOLOG"/>
    <property type="match status" value="1"/>
</dbReference>